<evidence type="ECO:0000313" key="1">
    <source>
        <dbReference type="EMBL" id="BAC24947.1"/>
    </source>
</evidence>
<dbReference type="Proteomes" id="UP000000763">
    <property type="component" value="Chromosome 8"/>
</dbReference>
<accession>Q8H3K8</accession>
<dbReference type="AlphaFoldDB" id="Q8H3K8"/>
<evidence type="ECO:0000313" key="2">
    <source>
        <dbReference type="Proteomes" id="UP000000763"/>
    </source>
</evidence>
<name>Q8H3K8_ORYSJ</name>
<dbReference type="EMBL" id="AP004617">
    <property type="protein sequence ID" value="BAC24947.1"/>
    <property type="molecule type" value="Genomic_DNA"/>
</dbReference>
<sequence>MLQAAVLNEPESWRLAIKKTSDKAFPKRIDMPCWLLKQTKLVVIEKMSVRSKWIARIRSICAQIRDSQIHLVYQLDCI</sequence>
<reference evidence="2" key="2">
    <citation type="journal article" date="2008" name="Nucleic Acids Res.">
        <title>The rice annotation project database (RAP-DB): 2008 update.</title>
        <authorList>
            <consortium name="The rice annotation project (RAP)"/>
        </authorList>
    </citation>
    <scope>GENOME REANNOTATION</scope>
    <source>
        <strain evidence="2">cv. Nipponbare</strain>
    </source>
</reference>
<reference evidence="2" key="1">
    <citation type="journal article" date="2005" name="Nature">
        <title>The map-based sequence of the rice genome.</title>
        <authorList>
            <consortium name="International rice genome sequencing project (IRGSP)"/>
            <person name="Matsumoto T."/>
            <person name="Wu J."/>
            <person name="Kanamori H."/>
            <person name="Katayose Y."/>
            <person name="Fujisawa M."/>
            <person name="Namiki N."/>
            <person name="Mizuno H."/>
            <person name="Yamamoto K."/>
            <person name="Antonio B.A."/>
            <person name="Baba T."/>
            <person name="Sakata K."/>
            <person name="Nagamura Y."/>
            <person name="Aoki H."/>
            <person name="Arikawa K."/>
            <person name="Arita K."/>
            <person name="Bito T."/>
            <person name="Chiden Y."/>
            <person name="Fujitsuka N."/>
            <person name="Fukunaka R."/>
            <person name="Hamada M."/>
            <person name="Harada C."/>
            <person name="Hayashi A."/>
            <person name="Hijishita S."/>
            <person name="Honda M."/>
            <person name="Hosokawa S."/>
            <person name="Ichikawa Y."/>
            <person name="Idonuma A."/>
            <person name="Iijima M."/>
            <person name="Ikeda M."/>
            <person name="Ikeno M."/>
            <person name="Ito K."/>
            <person name="Ito S."/>
            <person name="Ito T."/>
            <person name="Ito Y."/>
            <person name="Ito Y."/>
            <person name="Iwabuchi A."/>
            <person name="Kamiya K."/>
            <person name="Karasawa W."/>
            <person name="Kurita K."/>
            <person name="Katagiri S."/>
            <person name="Kikuta A."/>
            <person name="Kobayashi H."/>
            <person name="Kobayashi N."/>
            <person name="Machita K."/>
            <person name="Maehara T."/>
            <person name="Masukawa M."/>
            <person name="Mizubayashi T."/>
            <person name="Mukai Y."/>
            <person name="Nagasaki H."/>
            <person name="Nagata Y."/>
            <person name="Naito S."/>
            <person name="Nakashima M."/>
            <person name="Nakama Y."/>
            <person name="Nakamichi Y."/>
            <person name="Nakamura M."/>
            <person name="Meguro A."/>
            <person name="Negishi M."/>
            <person name="Ohta I."/>
            <person name="Ohta T."/>
            <person name="Okamoto M."/>
            <person name="Ono N."/>
            <person name="Saji S."/>
            <person name="Sakaguchi M."/>
            <person name="Sakai K."/>
            <person name="Shibata M."/>
            <person name="Shimokawa T."/>
            <person name="Song J."/>
            <person name="Takazaki Y."/>
            <person name="Terasawa K."/>
            <person name="Tsugane M."/>
            <person name="Tsuji K."/>
            <person name="Ueda S."/>
            <person name="Waki K."/>
            <person name="Yamagata H."/>
            <person name="Yamamoto M."/>
            <person name="Yamamoto S."/>
            <person name="Yamane H."/>
            <person name="Yoshiki S."/>
            <person name="Yoshihara R."/>
            <person name="Yukawa K."/>
            <person name="Zhong H."/>
            <person name="Yano M."/>
            <person name="Yuan Q."/>
            <person name="Ouyang S."/>
            <person name="Liu J."/>
            <person name="Jones K.M."/>
            <person name="Gansberger K."/>
            <person name="Moffat K."/>
            <person name="Hill J."/>
            <person name="Bera J."/>
            <person name="Fadrosh D."/>
            <person name="Jin S."/>
            <person name="Johri S."/>
            <person name="Kim M."/>
            <person name="Overton L."/>
            <person name="Reardon M."/>
            <person name="Tsitrin T."/>
            <person name="Vuong H."/>
            <person name="Weaver B."/>
            <person name="Ciecko A."/>
            <person name="Tallon L."/>
            <person name="Jackson J."/>
            <person name="Pai G."/>
            <person name="Aken S.V."/>
            <person name="Utterback T."/>
            <person name="Reidmuller S."/>
            <person name="Feldblyum T."/>
            <person name="Hsiao J."/>
            <person name="Zismann V."/>
            <person name="Iobst S."/>
            <person name="de Vazeille A.R."/>
            <person name="Buell C.R."/>
            <person name="Ying K."/>
            <person name="Li Y."/>
            <person name="Lu T."/>
            <person name="Huang Y."/>
            <person name="Zhao Q."/>
            <person name="Feng Q."/>
            <person name="Zhang L."/>
            <person name="Zhu J."/>
            <person name="Weng Q."/>
            <person name="Mu J."/>
            <person name="Lu Y."/>
            <person name="Fan D."/>
            <person name="Liu Y."/>
            <person name="Guan J."/>
            <person name="Zhang Y."/>
            <person name="Yu S."/>
            <person name="Liu X."/>
            <person name="Zhang Y."/>
            <person name="Hong G."/>
            <person name="Han B."/>
            <person name="Choisne N."/>
            <person name="Demange N."/>
            <person name="Orjeda G."/>
            <person name="Samain S."/>
            <person name="Cattolico L."/>
            <person name="Pelletier E."/>
            <person name="Couloux A."/>
            <person name="Segurens B."/>
            <person name="Wincker P."/>
            <person name="D'Hont A."/>
            <person name="Scarpelli C."/>
            <person name="Weissenbach J."/>
            <person name="Salanoubat M."/>
            <person name="Quetier F."/>
            <person name="Yu Y."/>
            <person name="Kim H.R."/>
            <person name="Rambo T."/>
            <person name="Currie J."/>
            <person name="Collura K."/>
            <person name="Luo M."/>
            <person name="Yang T."/>
            <person name="Ammiraju J.S.S."/>
            <person name="Engler F."/>
            <person name="Soderlund C."/>
            <person name="Wing R.A."/>
            <person name="Palmer L.E."/>
            <person name="de la Bastide M."/>
            <person name="Spiegel L."/>
            <person name="Nascimento L."/>
            <person name="Zutavern T."/>
            <person name="O'Shaughnessy A."/>
            <person name="Dike S."/>
            <person name="Dedhia N."/>
            <person name="Preston R."/>
            <person name="Balija V."/>
            <person name="McCombie W.R."/>
            <person name="Chow T."/>
            <person name="Chen H."/>
            <person name="Chung M."/>
            <person name="Chen C."/>
            <person name="Shaw J."/>
            <person name="Wu H."/>
            <person name="Hsiao K."/>
            <person name="Chao Y."/>
            <person name="Chu M."/>
            <person name="Cheng C."/>
            <person name="Hour A."/>
            <person name="Lee P."/>
            <person name="Lin S."/>
            <person name="Lin Y."/>
            <person name="Liou J."/>
            <person name="Liu S."/>
            <person name="Hsing Y."/>
            <person name="Raghuvanshi S."/>
            <person name="Mohanty A."/>
            <person name="Bharti A.K."/>
            <person name="Gaur A."/>
            <person name="Gupta V."/>
            <person name="Kumar D."/>
            <person name="Ravi V."/>
            <person name="Vij S."/>
            <person name="Kapur A."/>
            <person name="Khurana P."/>
            <person name="Khurana P."/>
            <person name="Khurana J.P."/>
            <person name="Tyagi A.K."/>
            <person name="Gaikwad K."/>
            <person name="Singh A."/>
            <person name="Dalal V."/>
            <person name="Srivastava S."/>
            <person name="Dixit A."/>
            <person name="Pal A.K."/>
            <person name="Ghazi I.A."/>
            <person name="Yadav M."/>
            <person name="Pandit A."/>
            <person name="Bhargava A."/>
            <person name="Sureshbabu K."/>
            <person name="Batra K."/>
            <person name="Sharma T.R."/>
            <person name="Mohapatra T."/>
            <person name="Singh N.K."/>
            <person name="Messing J."/>
            <person name="Nelson A.B."/>
            <person name="Fuks G."/>
            <person name="Kavchok S."/>
            <person name="Keizer G."/>
            <person name="Linton E."/>
            <person name="Llaca V."/>
            <person name="Song R."/>
            <person name="Tanyolac B."/>
            <person name="Young S."/>
            <person name="Ho-Il K."/>
            <person name="Hahn J.H."/>
            <person name="Sangsakoo G."/>
            <person name="Vanavichit A."/>
            <person name="de Mattos Luiz.A.T."/>
            <person name="Zimmer P.D."/>
            <person name="Malone G."/>
            <person name="Dellagostin O."/>
            <person name="de Oliveira A.C."/>
            <person name="Bevan M."/>
            <person name="Bancroft I."/>
            <person name="Minx P."/>
            <person name="Cordum H."/>
            <person name="Wilson R."/>
            <person name="Cheng Z."/>
            <person name="Jin W."/>
            <person name="Jiang J."/>
            <person name="Leong S.A."/>
            <person name="Iwama H."/>
            <person name="Gojobori T."/>
            <person name="Itoh T."/>
            <person name="Niimura Y."/>
            <person name="Fujii Y."/>
            <person name="Habara T."/>
            <person name="Sakai H."/>
            <person name="Sato Y."/>
            <person name="Wilson G."/>
            <person name="Kumar K."/>
            <person name="McCouch S."/>
            <person name="Juretic N."/>
            <person name="Hoen D."/>
            <person name="Wright S."/>
            <person name="Bruskiewich R."/>
            <person name="Bureau T."/>
            <person name="Miyao A."/>
            <person name="Hirochika H."/>
            <person name="Nishikawa T."/>
            <person name="Kadowaki K."/>
            <person name="Sugiura M."/>
            <person name="Burr B."/>
            <person name="Sasaki T."/>
        </authorList>
    </citation>
    <scope>NUCLEOTIDE SEQUENCE [LARGE SCALE GENOMIC DNA]</scope>
    <source>
        <strain evidence="2">cv. Nipponbare</strain>
    </source>
</reference>
<organism evidence="1 2">
    <name type="scientific">Oryza sativa subsp. japonica</name>
    <name type="common">Rice</name>
    <dbReference type="NCBI Taxonomy" id="39947"/>
    <lineage>
        <taxon>Eukaryota</taxon>
        <taxon>Viridiplantae</taxon>
        <taxon>Streptophyta</taxon>
        <taxon>Embryophyta</taxon>
        <taxon>Tracheophyta</taxon>
        <taxon>Spermatophyta</taxon>
        <taxon>Magnoliopsida</taxon>
        <taxon>Liliopsida</taxon>
        <taxon>Poales</taxon>
        <taxon>Poaceae</taxon>
        <taxon>BOP clade</taxon>
        <taxon>Oryzoideae</taxon>
        <taxon>Oryzeae</taxon>
        <taxon>Oryzinae</taxon>
        <taxon>Oryza</taxon>
        <taxon>Oryza sativa</taxon>
    </lineage>
</organism>
<protein>
    <submittedName>
        <fullName evidence="1">Uncharacterized protein</fullName>
    </submittedName>
</protein>
<proteinExistence type="predicted"/>
<gene>
    <name evidence="1" type="primary">P0479C08.133</name>
</gene>